<feature type="non-terminal residue" evidence="1">
    <location>
        <position position="1"/>
    </location>
</feature>
<protein>
    <submittedName>
        <fullName evidence="1">Uncharacterized protein</fullName>
    </submittedName>
</protein>
<organism evidence="1">
    <name type="scientific">Tanacetum cinerariifolium</name>
    <name type="common">Dalmatian daisy</name>
    <name type="synonym">Chrysanthemum cinerariifolium</name>
    <dbReference type="NCBI Taxonomy" id="118510"/>
    <lineage>
        <taxon>Eukaryota</taxon>
        <taxon>Viridiplantae</taxon>
        <taxon>Streptophyta</taxon>
        <taxon>Embryophyta</taxon>
        <taxon>Tracheophyta</taxon>
        <taxon>Spermatophyta</taxon>
        <taxon>Magnoliopsida</taxon>
        <taxon>eudicotyledons</taxon>
        <taxon>Gunneridae</taxon>
        <taxon>Pentapetalae</taxon>
        <taxon>asterids</taxon>
        <taxon>campanulids</taxon>
        <taxon>Asterales</taxon>
        <taxon>Asteraceae</taxon>
        <taxon>Asteroideae</taxon>
        <taxon>Anthemideae</taxon>
        <taxon>Anthemidinae</taxon>
        <taxon>Tanacetum</taxon>
    </lineage>
</organism>
<gene>
    <name evidence="1" type="ORF">Tci_860344</name>
</gene>
<accession>A0A699RY85</accession>
<evidence type="ECO:0000313" key="1">
    <source>
        <dbReference type="EMBL" id="GFC88374.1"/>
    </source>
</evidence>
<dbReference type="AlphaFoldDB" id="A0A699RY85"/>
<reference evidence="1" key="1">
    <citation type="journal article" date="2019" name="Sci. Rep.">
        <title>Draft genome of Tanacetum cinerariifolium, the natural source of mosquito coil.</title>
        <authorList>
            <person name="Yamashiro T."/>
            <person name="Shiraishi A."/>
            <person name="Satake H."/>
            <person name="Nakayama K."/>
        </authorList>
    </citation>
    <scope>NUCLEOTIDE SEQUENCE</scope>
</reference>
<comment type="caution">
    <text evidence="1">The sequence shown here is derived from an EMBL/GenBank/DDBJ whole genome shotgun (WGS) entry which is preliminary data.</text>
</comment>
<name>A0A699RY85_TANCI</name>
<dbReference type="EMBL" id="BKCJ011115199">
    <property type="protein sequence ID" value="GFC88374.1"/>
    <property type="molecule type" value="Genomic_DNA"/>
</dbReference>
<proteinExistence type="predicted"/>
<sequence length="55" mass="5920">MATQQLSSGNSFALTVAKCSSSRIFIGNSGNALEHFIPNNPPLNLMLHLQSSFLN</sequence>